<evidence type="ECO:0000313" key="2">
    <source>
        <dbReference type="Proteomes" id="UP000035682"/>
    </source>
</evidence>
<evidence type="ECO:0000313" key="1">
    <source>
        <dbReference type="EMBL" id="CEF69842.1"/>
    </source>
</evidence>
<dbReference type="Proteomes" id="UP000035682">
    <property type="component" value="Unplaced"/>
</dbReference>
<dbReference type="InterPro" id="IPR004988">
    <property type="entry name" value="DUF273"/>
</dbReference>
<dbReference type="AlphaFoldDB" id="A0A090LJ47"/>
<dbReference type="InterPro" id="IPR029044">
    <property type="entry name" value="Nucleotide-diphossugar_trans"/>
</dbReference>
<organism evidence="1">
    <name type="scientific">Strongyloides ratti</name>
    <name type="common">Parasitic roundworm</name>
    <dbReference type="NCBI Taxonomy" id="34506"/>
    <lineage>
        <taxon>Eukaryota</taxon>
        <taxon>Metazoa</taxon>
        <taxon>Ecdysozoa</taxon>
        <taxon>Nematoda</taxon>
        <taxon>Chromadorea</taxon>
        <taxon>Rhabditida</taxon>
        <taxon>Tylenchina</taxon>
        <taxon>Panagrolaimomorpha</taxon>
        <taxon>Strongyloidoidea</taxon>
        <taxon>Strongyloididae</taxon>
        <taxon>Strongyloides</taxon>
    </lineage>
</organism>
<dbReference type="GeneID" id="36382213"/>
<dbReference type="PANTHER" id="PTHR31562">
    <property type="entry name" value="PROTEIN CBG18972"/>
    <property type="match status" value="1"/>
</dbReference>
<dbReference type="CTD" id="36382213"/>
<dbReference type="Pfam" id="PF03314">
    <property type="entry name" value="DUF273"/>
    <property type="match status" value="1"/>
</dbReference>
<dbReference type="EMBL" id="LN609529">
    <property type="protein sequence ID" value="CEF69842.1"/>
    <property type="molecule type" value="Genomic_DNA"/>
</dbReference>
<dbReference type="Gene3D" id="3.90.550.10">
    <property type="entry name" value="Spore Coat Polysaccharide Biosynthesis Protein SpsA, Chain A"/>
    <property type="match status" value="1"/>
</dbReference>
<dbReference type="RefSeq" id="XP_024509041.1">
    <property type="nucleotide sequence ID" value="XM_024643365.1"/>
</dbReference>
<evidence type="ECO:0000313" key="3">
    <source>
        <dbReference type="WBParaSite" id="SRAE_2000448800.1"/>
    </source>
</evidence>
<reference evidence="3" key="3">
    <citation type="submission" date="2020-12" db="UniProtKB">
        <authorList>
            <consortium name="WormBaseParasite"/>
        </authorList>
    </citation>
    <scope>IDENTIFICATION</scope>
</reference>
<dbReference type="WormBase" id="SRAE_2000448800">
    <property type="protein sequence ID" value="SRP11421"/>
    <property type="gene ID" value="WBGene00264720"/>
</dbReference>
<dbReference type="OrthoDB" id="407658at2759"/>
<keyword evidence="2" id="KW-1185">Reference proteome</keyword>
<accession>A0A090LJ47</accession>
<reference evidence="1" key="1">
    <citation type="submission" date="2014-09" db="EMBL/GenBank/DDBJ databases">
        <authorList>
            <person name="Aslett A.Martin."/>
        </authorList>
    </citation>
    <scope>NUCLEOTIDE SEQUENCE</scope>
    <source>
        <strain evidence="1">ED321 Heterogonic</strain>
    </source>
</reference>
<reference evidence="2" key="2">
    <citation type="submission" date="2014-09" db="EMBL/GenBank/DDBJ databases">
        <authorList>
            <person name="Martin A.A."/>
        </authorList>
    </citation>
    <scope>NUCLEOTIDE SEQUENCE</scope>
    <source>
        <strain evidence="2">ED321</strain>
    </source>
</reference>
<name>A0A090LJ47_STRRB</name>
<gene>
    <name evidence="1 3 4" type="ORF">SRAE_2000448800</name>
</gene>
<sequence>MVNIESTLPNYEQAMKTIQCYSLHYNYTYILLNEDRFPEFGINCKQKDFMFRRHCLLSNFAQHFEKEIKYIIFIDGDMGVVNPLHRLEEYLPKNEEEVIFYDRTFNYEIMAGSYIIKNNFYSRNFINYFADYEFKVPEGNDGTDNVALQPVFLDLIGATKYVRKYQRCLEIYNKAVGFDQNMILVSCIRHILNLIDETPTDPDYHTYDNGKIKIIRKLSLKRWARDTWLNNWLFCDNDFFHHGWKTEEIVKHSNIFLTKFNSTKEFCKSSNFLQAWDYNMSSKVSCEEVNAKIKLYVESAHNSHLNNLNSSRVLEIS</sequence>
<evidence type="ECO:0000313" key="4">
    <source>
        <dbReference type="WormBase" id="SRAE_2000448800"/>
    </source>
</evidence>
<proteinExistence type="predicted"/>
<dbReference type="STRING" id="34506.A0A090LJ47"/>
<dbReference type="PANTHER" id="PTHR31562:SF4">
    <property type="entry name" value="DUF268 DOMAIN-CONTAINING PROTEIN-RELATED"/>
    <property type="match status" value="1"/>
</dbReference>
<protein>
    <submittedName>
        <fullName evidence="3">Nucleotide-diphospho-sugar transferase family-containing protein</fullName>
    </submittedName>
</protein>
<dbReference type="WBParaSite" id="SRAE_2000448800.1">
    <property type="protein sequence ID" value="SRAE_2000448800.1"/>
    <property type="gene ID" value="WBGene00264720"/>
</dbReference>